<keyword evidence="3" id="KW-0413">Isomerase</keyword>
<dbReference type="InterPro" id="IPR008930">
    <property type="entry name" value="Terpenoid_cyclase/PrenylTrfase"/>
</dbReference>
<proteinExistence type="evidence at transcript level"/>
<keyword evidence="2" id="KW-0677">Repeat</keyword>
<organism evidence="6">
    <name type="scientific">Taraxacum coreanum</name>
    <dbReference type="NCBI Taxonomy" id="1041103"/>
    <lineage>
        <taxon>Eukaryota</taxon>
        <taxon>Viridiplantae</taxon>
        <taxon>Streptophyta</taxon>
        <taxon>Embryophyta</taxon>
        <taxon>Tracheophyta</taxon>
        <taxon>Spermatophyta</taxon>
        <taxon>Magnoliopsida</taxon>
        <taxon>eudicotyledons</taxon>
        <taxon>Gunneridae</taxon>
        <taxon>Pentapetalae</taxon>
        <taxon>asterids</taxon>
        <taxon>campanulids</taxon>
        <taxon>Asterales</taxon>
        <taxon>Asteraceae</taxon>
        <taxon>Cichorioideae</taxon>
        <taxon>Cichorieae</taxon>
        <taxon>Crepidinae</taxon>
        <taxon>Taraxacum</taxon>
    </lineage>
</organism>
<dbReference type="EMBL" id="MK351899">
    <property type="protein sequence ID" value="QBO24614.1"/>
    <property type="molecule type" value="mRNA"/>
</dbReference>
<dbReference type="GO" id="GO:0016104">
    <property type="term" value="P:triterpenoid biosynthetic process"/>
    <property type="evidence" value="ECO:0007669"/>
    <property type="project" value="InterPro"/>
</dbReference>
<feature type="domain" description="Squalene cyclase N-terminal" evidence="5">
    <location>
        <begin position="101"/>
        <end position="406"/>
    </location>
</feature>
<dbReference type="SMR" id="A0A482F830"/>
<evidence type="ECO:0000256" key="1">
    <source>
        <dbReference type="ARBA" id="ARBA00009755"/>
    </source>
</evidence>
<evidence type="ECO:0000256" key="3">
    <source>
        <dbReference type="RuleBase" id="RU362003"/>
    </source>
</evidence>
<comment type="similarity">
    <text evidence="1 3">Belongs to the terpene cyclase/mutase family.</text>
</comment>
<reference evidence="6" key="1">
    <citation type="submission" date="2019-01" db="EMBL/GenBank/DDBJ databases">
        <title>Cloning and characterization of two multifunctional oxidosqualene cyclases involved in triterpene biosynthesis from Korean dandelion (Taraxacum coreanum Nakai).</title>
        <authorList>
            <person name="Han J.Y."/>
            <person name="Jo H.J."/>
            <person name="Kwon E.K."/>
            <person name="Choi Y.E."/>
        </authorList>
    </citation>
    <scope>NUCLEOTIDE SEQUENCE</scope>
</reference>
<evidence type="ECO:0000256" key="2">
    <source>
        <dbReference type="ARBA" id="ARBA00022737"/>
    </source>
</evidence>
<dbReference type="InterPro" id="IPR002365">
    <property type="entry name" value="Terpene_synthase_CS"/>
</dbReference>
<accession>A0A482F830</accession>
<dbReference type="Pfam" id="PF13243">
    <property type="entry name" value="SQHop_cyclase_C"/>
    <property type="match status" value="1"/>
</dbReference>
<gene>
    <name evidence="6" type="primary">OSC4</name>
</gene>
<dbReference type="NCBIfam" id="TIGR01787">
    <property type="entry name" value="squalene_cyclas"/>
    <property type="match status" value="1"/>
</dbReference>
<dbReference type="Pfam" id="PF13249">
    <property type="entry name" value="SQHop_cyclase_N"/>
    <property type="match status" value="1"/>
</dbReference>
<dbReference type="PANTHER" id="PTHR11764">
    <property type="entry name" value="TERPENE CYCLASE/MUTASE FAMILY MEMBER"/>
    <property type="match status" value="1"/>
</dbReference>
<evidence type="ECO:0000259" key="4">
    <source>
        <dbReference type="Pfam" id="PF13243"/>
    </source>
</evidence>
<dbReference type="PANTHER" id="PTHR11764:SF71">
    <property type="entry name" value="TERPENE CYCLASE_MUTASE FAMILY MEMBER"/>
    <property type="match status" value="1"/>
</dbReference>
<dbReference type="InterPro" id="IPR032696">
    <property type="entry name" value="SQ_cyclase_C"/>
</dbReference>
<dbReference type="EC" id="5.4.99.-" evidence="3"/>
<evidence type="ECO:0000259" key="5">
    <source>
        <dbReference type="Pfam" id="PF13249"/>
    </source>
</evidence>
<dbReference type="GO" id="GO:0005811">
    <property type="term" value="C:lipid droplet"/>
    <property type="evidence" value="ECO:0007669"/>
    <property type="project" value="InterPro"/>
</dbReference>
<evidence type="ECO:0000313" key="6">
    <source>
        <dbReference type="EMBL" id="QBO24614.1"/>
    </source>
</evidence>
<dbReference type="InterPro" id="IPR018333">
    <property type="entry name" value="Squalene_cyclase"/>
</dbReference>
<dbReference type="Gene3D" id="1.50.10.20">
    <property type="match status" value="2"/>
</dbReference>
<sequence length="761" mass="88596">MWRLRIGQGNKDDPYLFSTNNFVGRQIWEYDENYKATPEELEEVKQARSSFWNNRHKQRPCDDRLWRFQFLREKNFKQTIPREIILDESEIKYETVDNALKRAVRYWTALQASDGHWPSANNGCHYFTPPIVMCLYITGHLDTFFSTQDKEEMLRYIYCHQNEDGGWGFHLEGHSIMFCTAVNYICMRMLGEGPDGGLDGACSRARKWILDHGSVTAIPSWGKTWLSALGLYEWSGSNPMPPEFWLLPSFLPISPGKIWCYCRMIYMPMSYLYGKRFIGPITPLILQLRKELYSIPYHEVNWRKVRHLCAKEDIYYPHPWLQDLAWDTLHLAVEPILTRWPFKSMIREKALKTTMRHIHYEDENSRYITIGCVEKALCMLACWVEDPHGDYFKKHLSRIRDMIWVQEDGMTVQSFGSQQWDSSLSVLALIDCNMIDETGSTLKKGHEFIKNSQVRDNPSGDFKSMYRHISKGGWTYSDQDHGWQVSDCTAHALMSCLLLSKMPLEIVGEKMETERLFDCINLLLSLQYKNGGFSGWEPAGASKWLEMLNPSEMFADIMIEIQYVECTSSALQALILFKKLYPEHRTQEVANCISNAIRFLEDTQWTDGSWYGEWGVCFTYATWFATKGLAAAGKTYEQSPTIRRATEFLLKHQQEDGGWGESYLSCPNLEFTSLEESRSNVVQTSWCLMSLIQCGQAERDLTPIHRGAKFLINSQMEDGDFPQKEITGSFRKNCMLHYACHRNIFPMWALAEYKNRVSKII</sequence>
<dbReference type="FunFam" id="1.50.10.20:FF:000011">
    <property type="entry name" value="Terpene cyclase/mutase family member"/>
    <property type="match status" value="1"/>
</dbReference>
<dbReference type="GO" id="GO:0042300">
    <property type="term" value="F:beta-amyrin synthase activity"/>
    <property type="evidence" value="ECO:0007669"/>
    <property type="project" value="TreeGrafter"/>
</dbReference>
<dbReference type="CDD" id="cd02892">
    <property type="entry name" value="SQCY_1"/>
    <property type="match status" value="1"/>
</dbReference>
<dbReference type="InterPro" id="IPR032697">
    <property type="entry name" value="SQ_cyclase_N"/>
</dbReference>
<protein>
    <recommendedName>
        <fullName evidence="3">Terpene cyclase/mutase family member</fullName>
        <ecNumber evidence="3">5.4.99.-</ecNumber>
    </recommendedName>
</protein>
<feature type="domain" description="Squalene cyclase C-terminal" evidence="4">
    <location>
        <begin position="419"/>
        <end position="755"/>
    </location>
</feature>
<dbReference type="SUPFAM" id="SSF48239">
    <property type="entry name" value="Terpenoid cyclases/Protein prenyltransferases"/>
    <property type="match status" value="2"/>
</dbReference>
<name>A0A482F830_9ASTR</name>
<dbReference type="AlphaFoldDB" id="A0A482F830"/>
<dbReference type="PROSITE" id="PS01074">
    <property type="entry name" value="TERPENE_SYNTHASES"/>
    <property type="match status" value="1"/>
</dbReference>